<gene>
    <name evidence="2" type="ORF">QBC46DRAFT_60798</name>
</gene>
<dbReference type="Proteomes" id="UP001303473">
    <property type="component" value="Unassembled WGS sequence"/>
</dbReference>
<accession>A0AAN6NHD1</accession>
<reference evidence="3" key="1">
    <citation type="journal article" date="2023" name="Mol. Phylogenet. Evol.">
        <title>Genome-scale phylogeny and comparative genomics of the fungal order Sordariales.</title>
        <authorList>
            <person name="Hensen N."/>
            <person name="Bonometti L."/>
            <person name="Westerberg I."/>
            <person name="Brannstrom I.O."/>
            <person name="Guillou S."/>
            <person name="Cros-Aarteil S."/>
            <person name="Calhoun S."/>
            <person name="Haridas S."/>
            <person name="Kuo A."/>
            <person name="Mondo S."/>
            <person name="Pangilinan J."/>
            <person name="Riley R."/>
            <person name="LaButti K."/>
            <person name="Andreopoulos B."/>
            <person name="Lipzen A."/>
            <person name="Chen C."/>
            <person name="Yan M."/>
            <person name="Daum C."/>
            <person name="Ng V."/>
            <person name="Clum A."/>
            <person name="Steindorff A."/>
            <person name="Ohm R.A."/>
            <person name="Martin F."/>
            <person name="Silar P."/>
            <person name="Natvig D.O."/>
            <person name="Lalanne C."/>
            <person name="Gautier V."/>
            <person name="Ament-Velasquez S.L."/>
            <person name="Kruys A."/>
            <person name="Hutchinson M.I."/>
            <person name="Powell A.J."/>
            <person name="Barry K."/>
            <person name="Miller A.N."/>
            <person name="Grigoriev I.V."/>
            <person name="Debuchy R."/>
            <person name="Gladieux P."/>
            <person name="Hiltunen Thoren M."/>
            <person name="Johannesson H."/>
        </authorList>
    </citation>
    <scope>NUCLEOTIDE SEQUENCE [LARGE SCALE GENOMIC DNA]</scope>
    <source>
        <strain evidence="3">CBS 340.73</strain>
    </source>
</reference>
<keyword evidence="1" id="KW-0812">Transmembrane</keyword>
<sequence length="147" mass="16491">MSVPVHHCPEIWLSNKPCCCLNSAVVVYDYASRPLFLEGLPFWSRIFSLILTLCLRWTGTIFCAQVVCLFGSLRILITTSPSLKVSGTFCSNALLQLLFMIFLIQVTIAVGIVDRCFSGIVQNPLLQKRQKRQTKGSTPKTPQLRQV</sequence>
<dbReference type="AlphaFoldDB" id="A0AAN6NHD1"/>
<organism evidence="2 3">
    <name type="scientific">Diplogelasinospora grovesii</name>
    <dbReference type="NCBI Taxonomy" id="303347"/>
    <lineage>
        <taxon>Eukaryota</taxon>
        <taxon>Fungi</taxon>
        <taxon>Dikarya</taxon>
        <taxon>Ascomycota</taxon>
        <taxon>Pezizomycotina</taxon>
        <taxon>Sordariomycetes</taxon>
        <taxon>Sordariomycetidae</taxon>
        <taxon>Sordariales</taxon>
        <taxon>Diplogelasinosporaceae</taxon>
        <taxon>Diplogelasinospora</taxon>
    </lineage>
</organism>
<keyword evidence="1" id="KW-1133">Transmembrane helix</keyword>
<dbReference type="EMBL" id="MU853753">
    <property type="protein sequence ID" value="KAK3945804.1"/>
    <property type="molecule type" value="Genomic_DNA"/>
</dbReference>
<protein>
    <submittedName>
        <fullName evidence="2">Uncharacterized protein</fullName>
    </submittedName>
</protein>
<keyword evidence="3" id="KW-1185">Reference proteome</keyword>
<evidence type="ECO:0000313" key="2">
    <source>
        <dbReference type="EMBL" id="KAK3945804.1"/>
    </source>
</evidence>
<name>A0AAN6NHD1_9PEZI</name>
<evidence type="ECO:0000313" key="3">
    <source>
        <dbReference type="Proteomes" id="UP001303473"/>
    </source>
</evidence>
<feature type="transmembrane region" description="Helical" evidence="1">
    <location>
        <begin position="46"/>
        <end position="73"/>
    </location>
</feature>
<feature type="transmembrane region" description="Helical" evidence="1">
    <location>
        <begin position="94"/>
        <end position="113"/>
    </location>
</feature>
<proteinExistence type="predicted"/>
<evidence type="ECO:0000256" key="1">
    <source>
        <dbReference type="SAM" id="Phobius"/>
    </source>
</evidence>
<keyword evidence="1" id="KW-0472">Membrane</keyword>
<comment type="caution">
    <text evidence="2">The sequence shown here is derived from an EMBL/GenBank/DDBJ whole genome shotgun (WGS) entry which is preliminary data.</text>
</comment>